<feature type="compositionally biased region" description="Low complexity" evidence="1">
    <location>
        <begin position="403"/>
        <end position="414"/>
    </location>
</feature>
<reference evidence="2" key="1">
    <citation type="submission" date="2017-08" db="EMBL/GenBank/DDBJ databases">
        <authorList>
            <person name="Polle J.E."/>
            <person name="Barry K."/>
            <person name="Cushman J."/>
            <person name="Schmutz J."/>
            <person name="Tran D."/>
            <person name="Hathwaick L.T."/>
            <person name="Yim W.C."/>
            <person name="Jenkins J."/>
            <person name="Mckie-Krisberg Z.M."/>
            <person name="Prochnik S."/>
            <person name="Lindquist E."/>
            <person name="Dockter R.B."/>
            <person name="Adam C."/>
            <person name="Molina H."/>
            <person name="Bunkerborg J."/>
            <person name="Jin E."/>
            <person name="Buchheim M."/>
            <person name="Magnuson J."/>
        </authorList>
    </citation>
    <scope>NUCLEOTIDE SEQUENCE</scope>
    <source>
        <strain evidence="2">CCAP 19/18</strain>
    </source>
</reference>
<gene>
    <name evidence="2" type="ORF">DUNSADRAFT_4715</name>
</gene>
<accession>A0ABQ7H7J5</accession>
<evidence type="ECO:0000313" key="3">
    <source>
        <dbReference type="Proteomes" id="UP000815325"/>
    </source>
</evidence>
<organism evidence="2 3">
    <name type="scientific">Dunaliella salina</name>
    <name type="common">Green alga</name>
    <name type="synonym">Protococcus salinus</name>
    <dbReference type="NCBI Taxonomy" id="3046"/>
    <lineage>
        <taxon>Eukaryota</taxon>
        <taxon>Viridiplantae</taxon>
        <taxon>Chlorophyta</taxon>
        <taxon>core chlorophytes</taxon>
        <taxon>Chlorophyceae</taxon>
        <taxon>CS clade</taxon>
        <taxon>Chlamydomonadales</taxon>
        <taxon>Dunaliellaceae</taxon>
        <taxon>Dunaliella</taxon>
    </lineage>
</organism>
<evidence type="ECO:0000313" key="2">
    <source>
        <dbReference type="EMBL" id="KAF5842831.1"/>
    </source>
</evidence>
<feature type="compositionally biased region" description="Polar residues" evidence="1">
    <location>
        <begin position="203"/>
        <end position="219"/>
    </location>
</feature>
<feature type="compositionally biased region" description="Low complexity" evidence="1">
    <location>
        <begin position="240"/>
        <end position="272"/>
    </location>
</feature>
<dbReference type="EMBL" id="MU069454">
    <property type="protein sequence ID" value="KAF5842831.1"/>
    <property type="molecule type" value="Genomic_DNA"/>
</dbReference>
<feature type="region of interest" description="Disordered" evidence="1">
    <location>
        <begin position="540"/>
        <end position="650"/>
    </location>
</feature>
<feature type="region of interest" description="Disordered" evidence="1">
    <location>
        <begin position="107"/>
        <end position="340"/>
    </location>
</feature>
<evidence type="ECO:0000256" key="1">
    <source>
        <dbReference type="SAM" id="MobiDB-lite"/>
    </source>
</evidence>
<feature type="compositionally biased region" description="Polar residues" evidence="1">
    <location>
        <begin position="540"/>
        <end position="564"/>
    </location>
</feature>
<name>A0ABQ7H7J5_DUNSA</name>
<feature type="compositionally biased region" description="Polar residues" evidence="1">
    <location>
        <begin position="755"/>
        <end position="767"/>
    </location>
</feature>
<keyword evidence="3" id="KW-1185">Reference proteome</keyword>
<dbReference type="Proteomes" id="UP000815325">
    <property type="component" value="Unassembled WGS sequence"/>
</dbReference>
<feature type="region of interest" description="Disordered" evidence="1">
    <location>
        <begin position="1"/>
        <end position="47"/>
    </location>
</feature>
<feature type="region of interest" description="Disordered" evidence="1">
    <location>
        <begin position="372"/>
        <end position="426"/>
    </location>
</feature>
<proteinExistence type="predicted"/>
<feature type="compositionally biased region" description="Low complexity" evidence="1">
    <location>
        <begin position="619"/>
        <end position="635"/>
    </location>
</feature>
<comment type="caution">
    <text evidence="2">The sequence shown here is derived from an EMBL/GenBank/DDBJ whole genome shotgun (WGS) entry which is preliminary data.</text>
</comment>
<feature type="compositionally biased region" description="Low complexity" evidence="1">
    <location>
        <begin position="448"/>
        <end position="474"/>
    </location>
</feature>
<sequence>MQREGHAAQYAPPDDTPCNSHRSSYLRDYTYSEDRPHSAGVRPRSLLNKVANASHAIQRDDSDDENEPWVLEGWKDEASTVLENACQSAKLPSKYTSNMPCPLPTNVRRVASAATSRPEPSIHKQLPHGQRQRAIGAPDGPGLHSKQAGVRANGATLSRSPRPPLRGQNLEVGDESDVDPSTARVQAPSSGRRHGPPAACTPGSASMGTHAANASTRPVSASKHPGSEGARPVSANLHPASTNSCAASAAAESVPAASTASGRGARAGVSRGVAGGTPTVANALSIGDVPPAPPALSRSESGRGLSTSDGISPCKVAEGTSLQRAPLPARPESSRGMRSGVYMGEHAPHAESSCVSNPLLVQGSLRAAGSCSEPVAHSRAPSIEHQEGSTPPGHPWAPEWVTPPKKQLPSLPSLHALGNGDGQPHLQHHQLPRLQVLQPEGSKVHHNSPQSPLLHHPNHLQPQNLQQQQQQQQHKSPHPSPHRQHHHHGLQPVRLYARSAAASMATQQPHWQSNRLKSADAILPMSHGYGPQTASLVSRLSLSPTRPQRSVSENVEYGSSQDSLPSPGCARISLQPLGTQLSTLNPSPPQQHHHLQHSPDHHHDHHHQHQHLFRDQHQHQPQPLLQAPLQHQQHLQQHDHLAPGGVPAPAVASPMGVDALLAEARLHRRPLPPPKPPPLPPSPMSQKAAEALLQHVRSKYGVEGGHLAAASAAQAREGQPKSQQAPSCLLPTGEPSMTQGHLATASAVQAREGQPRSQLAPSCSLPTRESPLTREVI</sequence>
<feature type="compositionally biased region" description="Basic residues" evidence="1">
    <location>
        <begin position="475"/>
        <end position="489"/>
    </location>
</feature>
<feature type="region of interest" description="Disordered" evidence="1">
    <location>
        <begin position="711"/>
        <end position="777"/>
    </location>
</feature>
<feature type="region of interest" description="Disordered" evidence="1">
    <location>
        <begin position="440"/>
        <end position="489"/>
    </location>
</feature>
<protein>
    <submittedName>
        <fullName evidence="2">Uncharacterized protein</fullName>
    </submittedName>
</protein>
<feature type="compositionally biased region" description="Polar residues" evidence="1">
    <location>
        <begin position="576"/>
        <end position="585"/>
    </location>
</feature>